<keyword evidence="1" id="KW-1133">Transmembrane helix</keyword>
<proteinExistence type="predicted"/>
<feature type="transmembrane region" description="Helical" evidence="1">
    <location>
        <begin position="12"/>
        <end position="32"/>
    </location>
</feature>
<gene>
    <name evidence="2" type="ORF">GNI_159110</name>
</gene>
<sequence>MRQVDICFSVPVVPVAVGAAVAGVGAVVAAAATARYFRSPPAEIQAQFSADADDFADEDQREQMQIFDEDEFAD</sequence>
<dbReference type="EMBL" id="AFNH02001185">
    <property type="protein sequence ID" value="EZG43782.1"/>
    <property type="molecule type" value="Genomic_DNA"/>
</dbReference>
<comment type="caution">
    <text evidence="2">The sequence shown here is derived from an EMBL/GenBank/DDBJ whole genome shotgun (WGS) entry which is preliminary data.</text>
</comment>
<evidence type="ECO:0000256" key="1">
    <source>
        <dbReference type="SAM" id="Phobius"/>
    </source>
</evidence>
<dbReference type="AlphaFoldDB" id="A0A023AYN8"/>
<dbReference type="GeneID" id="22915526"/>
<dbReference type="Proteomes" id="UP000019763">
    <property type="component" value="Unassembled WGS sequence"/>
</dbReference>
<name>A0A023AYN8_GRENI</name>
<protein>
    <submittedName>
        <fullName evidence="2">Transmembrane protein</fullName>
    </submittedName>
</protein>
<evidence type="ECO:0000313" key="2">
    <source>
        <dbReference type="EMBL" id="EZG43782.1"/>
    </source>
</evidence>
<dbReference type="RefSeq" id="XP_011134607.1">
    <property type="nucleotide sequence ID" value="XM_011136305.1"/>
</dbReference>
<reference evidence="2" key="1">
    <citation type="submission" date="2013-12" db="EMBL/GenBank/DDBJ databases">
        <authorList>
            <person name="Omoto C.K."/>
            <person name="Sibley D."/>
            <person name="Venepally P."/>
            <person name="Hadjithomas M."/>
            <person name="Karamycheva S."/>
            <person name="Brunk B."/>
            <person name="Roos D."/>
            <person name="Caler E."/>
            <person name="Lorenzi H."/>
        </authorList>
    </citation>
    <scope>NUCLEOTIDE SEQUENCE</scope>
</reference>
<accession>A0A023AYN8</accession>
<dbReference type="VEuPathDB" id="CryptoDB:GNI_159110"/>
<organism evidence="2 3">
    <name type="scientific">Gregarina niphandrodes</name>
    <name type="common">Septate eugregarine</name>
    <dbReference type="NCBI Taxonomy" id="110365"/>
    <lineage>
        <taxon>Eukaryota</taxon>
        <taxon>Sar</taxon>
        <taxon>Alveolata</taxon>
        <taxon>Apicomplexa</taxon>
        <taxon>Conoidasida</taxon>
        <taxon>Gregarinasina</taxon>
        <taxon>Eugregarinorida</taxon>
        <taxon>Gregarinidae</taxon>
        <taxon>Gregarina</taxon>
    </lineage>
</organism>
<keyword evidence="1 2" id="KW-0812">Transmembrane</keyword>
<keyword evidence="1" id="KW-0472">Membrane</keyword>
<evidence type="ECO:0000313" key="3">
    <source>
        <dbReference type="Proteomes" id="UP000019763"/>
    </source>
</evidence>
<keyword evidence="3" id="KW-1185">Reference proteome</keyword>